<accession>A0A183G5K7</accession>
<sequence>MHQNGLLTALKCGNDAHVSAVLASVDSSTWPCETLLPFVLRKTLRNLPEDMELGYVEQCLRLFSVSRRLQDLQKEEAAELHRMSLLTESLYAMSKYRYGNNVSRLSDLVMRKYQMMVRLYGCRRYSAQFRYLVTVCHRRTRLLFFQKRAQALLSKLLRKLQTLCLRFVDQLISVMIA</sequence>
<keyword evidence="2" id="KW-1185">Reference proteome</keyword>
<dbReference type="WBParaSite" id="HPBE_0001691701-mRNA-1">
    <property type="protein sequence ID" value="HPBE_0001691701-mRNA-1"/>
    <property type="gene ID" value="HPBE_0001691701"/>
</dbReference>
<protein>
    <submittedName>
        <fullName evidence="3">ANK_REP_REGION domain-containing protein</fullName>
    </submittedName>
</protein>
<organism evidence="2 3">
    <name type="scientific">Heligmosomoides polygyrus</name>
    <name type="common">Parasitic roundworm</name>
    <dbReference type="NCBI Taxonomy" id="6339"/>
    <lineage>
        <taxon>Eukaryota</taxon>
        <taxon>Metazoa</taxon>
        <taxon>Ecdysozoa</taxon>
        <taxon>Nematoda</taxon>
        <taxon>Chromadorea</taxon>
        <taxon>Rhabditida</taxon>
        <taxon>Rhabditina</taxon>
        <taxon>Rhabditomorpha</taxon>
        <taxon>Strongyloidea</taxon>
        <taxon>Heligmosomidae</taxon>
        <taxon>Heligmosomoides</taxon>
    </lineage>
</organism>
<proteinExistence type="predicted"/>
<evidence type="ECO:0000313" key="3">
    <source>
        <dbReference type="WBParaSite" id="HPBE_0001691701-mRNA-1"/>
    </source>
</evidence>
<dbReference type="EMBL" id="UZAH01029684">
    <property type="protein sequence ID" value="VDP07402.1"/>
    <property type="molecule type" value="Genomic_DNA"/>
</dbReference>
<gene>
    <name evidence="1" type="ORF">HPBE_LOCUS16916</name>
</gene>
<reference evidence="1 2" key="1">
    <citation type="submission" date="2018-11" db="EMBL/GenBank/DDBJ databases">
        <authorList>
            <consortium name="Pathogen Informatics"/>
        </authorList>
    </citation>
    <scope>NUCLEOTIDE SEQUENCE [LARGE SCALE GENOMIC DNA]</scope>
</reference>
<name>A0A183G5K7_HELPZ</name>
<evidence type="ECO:0000313" key="2">
    <source>
        <dbReference type="Proteomes" id="UP000050761"/>
    </source>
</evidence>
<dbReference type="Proteomes" id="UP000050761">
    <property type="component" value="Unassembled WGS sequence"/>
</dbReference>
<dbReference type="OrthoDB" id="5833177at2759"/>
<accession>A0A3P8A2L5</accession>
<reference evidence="3" key="2">
    <citation type="submission" date="2019-09" db="UniProtKB">
        <authorList>
            <consortium name="WormBaseParasite"/>
        </authorList>
    </citation>
    <scope>IDENTIFICATION</scope>
</reference>
<dbReference type="AlphaFoldDB" id="A0A183G5K7"/>
<evidence type="ECO:0000313" key="1">
    <source>
        <dbReference type="EMBL" id="VDP07402.1"/>
    </source>
</evidence>